<accession>A0A0U4WNU7</accession>
<keyword evidence="4" id="KW-0067">ATP-binding</keyword>
<dbReference type="AlphaFoldDB" id="A0A0U4WNU7"/>
<evidence type="ECO:0000259" key="5">
    <source>
        <dbReference type="PROSITE" id="PS50893"/>
    </source>
</evidence>
<dbReference type="SUPFAM" id="SSF52540">
    <property type="entry name" value="P-loop containing nucleoside triphosphate hydrolases"/>
    <property type="match status" value="1"/>
</dbReference>
<evidence type="ECO:0000313" key="6">
    <source>
        <dbReference type="EMBL" id="ALZ86252.1"/>
    </source>
</evidence>
<dbReference type="InterPro" id="IPR003439">
    <property type="entry name" value="ABC_transporter-like_ATP-bd"/>
</dbReference>
<dbReference type="InterPro" id="IPR003593">
    <property type="entry name" value="AAA+_ATPase"/>
</dbReference>
<evidence type="ECO:0000256" key="3">
    <source>
        <dbReference type="ARBA" id="ARBA00022741"/>
    </source>
</evidence>
<comment type="similarity">
    <text evidence="1">Belongs to the ABC transporter superfamily.</text>
</comment>
<name>A0A0U4WNU7_9PSED</name>
<evidence type="ECO:0000256" key="2">
    <source>
        <dbReference type="ARBA" id="ARBA00022448"/>
    </source>
</evidence>
<dbReference type="EMBL" id="CP013987">
    <property type="protein sequence ID" value="ALZ86252.1"/>
    <property type="molecule type" value="Genomic_DNA"/>
</dbReference>
<dbReference type="OrthoDB" id="5292475at2"/>
<dbReference type="PANTHER" id="PTHR42794">
    <property type="entry name" value="HEMIN IMPORT ATP-BINDING PROTEIN HMUV"/>
    <property type="match status" value="1"/>
</dbReference>
<dbReference type="GO" id="GO:0005524">
    <property type="term" value="F:ATP binding"/>
    <property type="evidence" value="ECO:0007669"/>
    <property type="project" value="UniProtKB-KW"/>
</dbReference>
<evidence type="ECO:0000256" key="1">
    <source>
        <dbReference type="ARBA" id="ARBA00005417"/>
    </source>
</evidence>
<dbReference type="InterPro" id="IPR017871">
    <property type="entry name" value="ABC_transporter-like_CS"/>
</dbReference>
<dbReference type="PANTHER" id="PTHR42794:SF2">
    <property type="entry name" value="ABC TRANSPORTER ATP-BINDING PROTEIN"/>
    <property type="match status" value="1"/>
</dbReference>
<proteinExistence type="inferred from homology"/>
<dbReference type="KEGG" id="por:APT59_19335"/>
<dbReference type="RefSeq" id="WP_059316350.1">
    <property type="nucleotide sequence ID" value="NZ_CP013987.1"/>
</dbReference>
<sequence>MSLAARDVAWSAGGQPILRGVTLAVPPGGVLGLLGPNGSGKSSLLRLLAGLRRPEEGRVSLDETPLQDLRRRDLARRVALVEQQAGTEADLSVAEVVRLGRTPHRGLLDAWSARDAEVCQRALAQVGLVDKAARRWHSLSGGERQRAQIARALAQEPSELLLDEPTNHLDIQHQLEILDLVRRLPATCVLAIHDLNLAALFCDRLAVLRDGQLVAEGAPAEVLTAELIQQVWGVRAQVALDGPDDRPTIRYRLA</sequence>
<dbReference type="SMART" id="SM00382">
    <property type="entry name" value="AAA"/>
    <property type="match status" value="1"/>
</dbReference>
<feature type="domain" description="ABC transporter" evidence="5">
    <location>
        <begin position="3"/>
        <end position="235"/>
    </location>
</feature>
<dbReference type="PROSITE" id="PS50893">
    <property type="entry name" value="ABC_TRANSPORTER_2"/>
    <property type="match status" value="1"/>
</dbReference>
<dbReference type="PROSITE" id="PS00211">
    <property type="entry name" value="ABC_TRANSPORTER_1"/>
    <property type="match status" value="1"/>
</dbReference>
<dbReference type="CDD" id="cd03214">
    <property type="entry name" value="ABC_Iron-Siderophores_B12_Hemin"/>
    <property type="match status" value="1"/>
</dbReference>
<dbReference type="GO" id="GO:0016887">
    <property type="term" value="F:ATP hydrolysis activity"/>
    <property type="evidence" value="ECO:0007669"/>
    <property type="project" value="InterPro"/>
</dbReference>
<dbReference type="InterPro" id="IPR027417">
    <property type="entry name" value="P-loop_NTPase"/>
</dbReference>
<dbReference type="FunFam" id="3.40.50.300:FF:000134">
    <property type="entry name" value="Iron-enterobactin ABC transporter ATP-binding protein"/>
    <property type="match status" value="1"/>
</dbReference>
<keyword evidence="2" id="KW-0813">Transport</keyword>
<evidence type="ECO:0000313" key="7">
    <source>
        <dbReference type="Proteomes" id="UP000064137"/>
    </source>
</evidence>
<protein>
    <submittedName>
        <fullName evidence="6">Histidinol phosphatase</fullName>
    </submittedName>
</protein>
<keyword evidence="3" id="KW-0547">Nucleotide-binding</keyword>
<organism evidence="6 7">
    <name type="scientific">Pseudomonas oryzihabitans</name>
    <dbReference type="NCBI Taxonomy" id="47885"/>
    <lineage>
        <taxon>Bacteria</taxon>
        <taxon>Pseudomonadati</taxon>
        <taxon>Pseudomonadota</taxon>
        <taxon>Gammaproteobacteria</taxon>
        <taxon>Pseudomonadales</taxon>
        <taxon>Pseudomonadaceae</taxon>
        <taxon>Pseudomonas</taxon>
    </lineage>
</organism>
<evidence type="ECO:0000256" key="4">
    <source>
        <dbReference type="ARBA" id="ARBA00022840"/>
    </source>
</evidence>
<dbReference type="Gene3D" id="3.40.50.300">
    <property type="entry name" value="P-loop containing nucleotide triphosphate hydrolases"/>
    <property type="match status" value="1"/>
</dbReference>
<reference evidence="6 7" key="1">
    <citation type="submission" date="2016-01" db="EMBL/GenBank/DDBJ databases">
        <title>Annotation of Pseudomonas oryzihabitans USDA-ARS-USMARC-56511.</title>
        <authorList>
            <person name="Harhay G.P."/>
            <person name="Harhay D.M."/>
            <person name="Smith T.P.L."/>
            <person name="Bono J.L."/>
            <person name="Heaton M.P."/>
            <person name="Clawson M.L."/>
            <person name="Chitko-Mckown C.G."/>
            <person name="Capik S.F."/>
            <person name="DeDonder K.D."/>
            <person name="Apley M.D."/>
            <person name="Lubbers B.V."/>
            <person name="White B.J."/>
            <person name="Larson R.L."/>
        </authorList>
    </citation>
    <scope>NUCLEOTIDE SEQUENCE [LARGE SCALE GENOMIC DNA]</scope>
    <source>
        <strain evidence="6 7">USDA-ARS-USMARC-56511</strain>
    </source>
</reference>
<gene>
    <name evidence="6" type="ORF">APT59_19335</name>
</gene>
<dbReference type="Pfam" id="PF00005">
    <property type="entry name" value="ABC_tran"/>
    <property type="match status" value="1"/>
</dbReference>
<dbReference type="Proteomes" id="UP000064137">
    <property type="component" value="Chromosome"/>
</dbReference>